<dbReference type="OrthoDB" id="7490685at2759"/>
<evidence type="ECO:0000256" key="2">
    <source>
        <dbReference type="SAM" id="Phobius"/>
    </source>
</evidence>
<proteinExistence type="predicted"/>
<accession>A0A9R0E6M6</accession>
<dbReference type="GeneID" id="118278488"/>
<feature type="region of interest" description="Disordered" evidence="1">
    <location>
        <begin position="1758"/>
        <end position="1780"/>
    </location>
</feature>
<gene>
    <name evidence="4" type="primary">LOC118278488</name>
</gene>
<feature type="compositionally biased region" description="Polar residues" evidence="1">
    <location>
        <begin position="1888"/>
        <end position="1910"/>
    </location>
</feature>
<feature type="region of interest" description="Disordered" evidence="1">
    <location>
        <begin position="1283"/>
        <end position="1349"/>
    </location>
</feature>
<protein>
    <submittedName>
        <fullName evidence="4">Uncharacterized protein LOC118278488 isoform X1</fullName>
    </submittedName>
</protein>
<feature type="transmembrane region" description="Helical" evidence="2">
    <location>
        <begin position="12"/>
        <end position="37"/>
    </location>
</feature>
<evidence type="ECO:0000313" key="3">
    <source>
        <dbReference type="Proteomes" id="UP000829999"/>
    </source>
</evidence>
<feature type="region of interest" description="Disordered" evidence="1">
    <location>
        <begin position="1241"/>
        <end position="1262"/>
    </location>
</feature>
<feature type="region of interest" description="Disordered" evidence="1">
    <location>
        <begin position="1490"/>
        <end position="1511"/>
    </location>
</feature>
<keyword evidence="3" id="KW-1185">Reference proteome</keyword>
<evidence type="ECO:0000313" key="4">
    <source>
        <dbReference type="RefSeq" id="XP_050559351.1"/>
    </source>
</evidence>
<dbReference type="RefSeq" id="XP_050559351.1">
    <property type="nucleotide sequence ID" value="XM_050703394.1"/>
</dbReference>
<keyword evidence="2" id="KW-1133">Transmembrane helix</keyword>
<feature type="region of interest" description="Disordered" evidence="1">
    <location>
        <begin position="1928"/>
        <end position="1958"/>
    </location>
</feature>
<evidence type="ECO:0000256" key="1">
    <source>
        <dbReference type="SAM" id="MobiDB-lite"/>
    </source>
</evidence>
<keyword evidence="2" id="KW-0472">Membrane</keyword>
<feature type="region of interest" description="Disordered" evidence="1">
    <location>
        <begin position="1137"/>
        <end position="1201"/>
    </location>
</feature>
<name>A0A9R0E6M6_SPOFR</name>
<keyword evidence="2" id="KW-0812">Transmembrane</keyword>
<dbReference type="Proteomes" id="UP000829999">
    <property type="component" value="Chromosome 24"/>
</dbReference>
<organism evidence="3 4">
    <name type="scientific">Spodoptera frugiperda</name>
    <name type="common">Fall armyworm</name>
    <dbReference type="NCBI Taxonomy" id="7108"/>
    <lineage>
        <taxon>Eukaryota</taxon>
        <taxon>Metazoa</taxon>
        <taxon>Ecdysozoa</taxon>
        <taxon>Arthropoda</taxon>
        <taxon>Hexapoda</taxon>
        <taxon>Insecta</taxon>
        <taxon>Pterygota</taxon>
        <taxon>Neoptera</taxon>
        <taxon>Endopterygota</taxon>
        <taxon>Lepidoptera</taxon>
        <taxon>Glossata</taxon>
        <taxon>Ditrysia</taxon>
        <taxon>Noctuoidea</taxon>
        <taxon>Noctuidae</taxon>
        <taxon>Amphipyrinae</taxon>
        <taxon>Spodoptera</taxon>
    </lineage>
</organism>
<feature type="region of interest" description="Disordered" evidence="1">
    <location>
        <begin position="1878"/>
        <end position="1911"/>
    </location>
</feature>
<feature type="region of interest" description="Disordered" evidence="1">
    <location>
        <begin position="1623"/>
        <end position="1675"/>
    </location>
</feature>
<feature type="compositionally biased region" description="Low complexity" evidence="1">
    <location>
        <begin position="1770"/>
        <end position="1779"/>
    </location>
</feature>
<feature type="compositionally biased region" description="Basic and acidic residues" evidence="1">
    <location>
        <begin position="1327"/>
        <end position="1349"/>
    </location>
</feature>
<reference evidence="4" key="1">
    <citation type="submission" date="2025-08" db="UniProtKB">
        <authorList>
            <consortium name="RefSeq"/>
        </authorList>
    </citation>
    <scope>IDENTIFICATION</scope>
    <source>
        <tissue evidence="4">Whole larval tissue</tissue>
    </source>
</reference>
<sequence>MSDSVSVDYAIVLIWLAICSVYTTLLAITALGVVFVFRKRRSSILKSQRPARTPFSELEFNVATPTDTAKSRRVSFSRRTGVAEFVTNEATTTWKNFYEEHNKSLESSSNDSEANASRQPVGHLGKRIFDQQFEEFEAVDFISNVNPSHISNGSLNSINFTQQFASLDCTSDTKPTAPQNQFDLSTFTEQQSKIFGNEFIASAIGENSGRIDVNFSNIQEIGGKDDLDEIEKDLERGPSSLGCHGPFASRQSLSEYIEVDLNMTHVARNDEDMSITDTIHSPVQDVSKSTSIDKKVSLNPDWVADKENIAVNPYVTPCEADNFAVHEEPNQVLVFDGKRLTLQPDKPVPDTEKNYRQTLLPSTSFETPQRKTIVLNVNDDLPNFVDDMLNSKCESSAFVSRDGGSTSFAVDVPKKVLDTTGNISMTQALPTNIISDTAVTNEDSSKRRTIVFNESMGNISVTQSLPGKLFCNPVPSERRRTVVYENDTGNISITQAVPTNILVGETSNKEKRKTIVFEDEQADISMTQALPSNVILAENTKEKRKTIVFEDDQANISMTQALPNNVILGNNMGEKRKTIVFEDEQANISVTQALPSNVILDNNTKEKRKTIVFEDEQANISVTQALPNNVIMGENTKEKRKTIVFEDEQANISVTQALPSNVVLGINTGEKRKTIVFEDEQANISVTQALPSNVILDNNTKEKRKTIVFEDEQANISVTQALPSNVILDNNTKEKRKTIVFEDEQANISVTQALPSNVILDNNTKEKRKTIVFNDDAGNVSITQALPANIMLPEKPSQERRRTIIYEDGVSNISVTQALPTNLILEQANPVTERRRTVVYGNETGNISITQLHSNVILERVEITDQFNFFSNTHSPPRDGDKRRRTIVYENDTGNISITQAIPTPIIAGSSEESCKTSSDDISLSKLLENPNLDDVSMTETVSSNILDDAADKKKSDVLNDDETDMTLALSTNVFLLDKLDSAIEQSVKLPEIVEEVGEIVINYDTYEEMPAKEETTLDSKKTVDEMPIMKVEPTVETQEEIKESIEQGHDDSSKIPTTKPIPPELVDIEKEMIDKSKCADVLEAENLTNQRPDVIVYQTATANVAPPALTEQGDLKSQSVNSVTDAKVVTSDIKVQEASDNKVEASDIKVEASDNKVEASDNKVEASDNKVEASDTKVEASDNKIEASDNKVEASDNKDCPELSVEELGSEDVSLVHPRVDERSDQLVLKTGTEIVSAMDVDEKPVDVPESEPSEEVKETVKIESKNTVLDALLDMSIVDETGTEDKELMPLESTHTVSEKKSDKASNISSESMFYVTKDSEDDAQTDKEENRVRERSDSISSLKDKEDDVEINTLEKKIEELKTSVTEMKESSVINQFYERVINSDLQYAVREEEKSKLRERGEIFKKANDTKELLDMISDFTEKDEDEYQPVVMKVKGQPSVEEKSEVVKPKRLSFAPKRQSIVLSREDLLNNISMAQAALQKSRLALDDSECDDTKDSSTASSKKADHTANEVVKTLHFDDESLSENDFKSDTKYSPLKKTAFGETSYMIESKAKVIPTYLKDVSDGIKELMLDLVKPMAYDNVPFDSGVVKKNPSTQSTQIQANLVTSSQVDIDSELDSYPESNYESDKMSSLAGHTLNKSRSRSFRSPMKFTSNSSEKSSEFEVPSPRQRYHRQPVEQPISSQVLVFDHLNPLNNILLSSIDYCEAHKYNPKKSDDTLCGSDPSRSALIHFEEDRKNEAVTTQYCVQSRQYAMQGDSGKEDSSMRSSNSRPISTDQSIDALRLHVKDNEANTLIAMKGNKELLEASSSLTLVDDALTPRYYGDINSRSTIYSLEPTACRKKKSPSKAETEKIDPTDYMQHSPLCAKAKKRIYSPNDREKYKNTQSSLDVTPKPSTKMQKISMSPKTCKVHIHEDIRHLAAEKDITDLPERQGNTSRGIEKRSPKKEKKSPANITVQQLITEYHTVDSGIDKHLLDALIPKSECSKEPSQSDVIDTNSLGMVSSFTSSKNLNAVDVYSSSTTQSSQFCHEMKGGKMEWHPELISAMSLNPSEIDSGVNVVAKIDMLPFMGSHECEWESSSPDTWSFRLLHGRLRLTARLAHRLDNATRTRVRGDTPVLDINVETVQQDKKNPVASMCVRFACETMRYMVSRACRGPCCVASDIPPLLRRCAAVARVALRWGRAMHDAKLHLAYTMDNEGYLTLKVANVPLRSVWEVSMRVELVVDDGRAAPWPRAGAVRVARVVSDVPVHEHELRRALAHTPRDWGHAPRTIWRMFRYLKHKTRDDELLLA</sequence>